<dbReference type="SUPFAM" id="SSF53335">
    <property type="entry name" value="S-adenosyl-L-methionine-dependent methyltransferases"/>
    <property type="match status" value="1"/>
</dbReference>
<sequence>MVVHTAVVLALASAGRGANLRPAVRAGGRAAVCMSAGQWLIPNARLDSPVARVLERPEWPEAWPYSARELTPFDRLPDWTFYLLPRFVHHVDDPARRALQRAYTALFATRPSTASCLDLCSSWTSHYPEDLDPARRVVVVGLNPLELRANPSQTEWLVQDLNANPTLPFADAEFDFVTLALSVDYMTKPLELVREVNRVLRPGGVAAFAFSNRCFPTKVVNLWTTSYPSDNEHVWVVGSYFHFAGRFEPPVCADVGPGRGSDPMYVVLAAKAAVA</sequence>
<gene>
    <name evidence="3" type="ORF">CPEL01642_LOCUS7676</name>
</gene>
<evidence type="ECO:0000259" key="2">
    <source>
        <dbReference type="Pfam" id="PF08241"/>
    </source>
</evidence>
<accession>A0A7S0LAF7</accession>
<dbReference type="PANTHER" id="PTHR43036:SF1">
    <property type="entry name" value="S-ADENOSYL-L-METHIONINE-DEPENDENT METHYLTRANSFERASES SUPERFAMILY PROTEIN"/>
    <property type="match status" value="1"/>
</dbReference>
<dbReference type="InterPro" id="IPR013216">
    <property type="entry name" value="Methyltransf_11"/>
</dbReference>
<feature type="chain" id="PRO_5030799710" description="Methyltransferase type 11 domain-containing protein" evidence="1">
    <location>
        <begin position="18"/>
        <end position="275"/>
    </location>
</feature>
<evidence type="ECO:0000256" key="1">
    <source>
        <dbReference type="SAM" id="SignalP"/>
    </source>
</evidence>
<feature type="domain" description="Methyltransferase type 11" evidence="2">
    <location>
        <begin position="151"/>
        <end position="208"/>
    </location>
</feature>
<dbReference type="Pfam" id="PF08241">
    <property type="entry name" value="Methyltransf_11"/>
    <property type="match status" value="1"/>
</dbReference>
<dbReference type="AlphaFoldDB" id="A0A7S0LAF7"/>
<dbReference type="GO" id="GO:0008757">
    <property type="term" value="F:S-adenosylmethionine-dependent methyltransferase activity"/>
    <property type="evidence" value="ECO:0007669"/>
    <property type="project" value="InterPro"/>
</dbReference>
<protein>
    <recommendedName>
        <fullName evidence="2">Methyltransferase type 11 domain-containing protein</fullName>
    </recommendedName>
</protein>
<reference evidence="3" key="1">
    <citation type="submission" date="2021-01" db="EMBL/GenBank/DDBJ databases">
        <authorList>
            <person name="Corre E."/>
            <person name="Pelletier E."/>
            <person name="Niang G."/>
            <person name="Scheremetjew M."/>
            <person name="Finn R."/>
            <person name="Kale V."/>
            <person name="Holt S."/>
            <person name="Cochrane G."/>
            <person name="Meng A."/>
            <person name="Brown T."/>
            <person name="Cohen L."/>
        </authorList>
    </citation>
    <scope>NUCLEOTIDE SEQUENCE</scope>
    <source>
        <strain evidence="3">PLY182g</strain>
    </source>
</reference>
<dbReference type="PANTHER" id="PTHR43036">
    <property type="entry name" value="OSJNBB0011N17.9 PROTEIN"/>
    <property type="match status" value="1"/>
</dbReference>
<proteinExistence type="predicted"/>
<feature type="signal peptide" evidence="1">
    <location>
        <begin position="1"/>
        <end position="17"/>
    </location>
</feature>
<dbReference type="EMBL" id="HBEY01015856">
    <property type="protein sequence ID" value="CAD8604341.1"/>
    <property type="molecule type" value="Transcribed_RNA"/>
</dbReference>
<dbReference type="InterPro" id="IPR029063">
    <property type="entry name" value="SAM-dependent_MTases_sf"/>
</dbReference>
<evidence type="ECO:0000313" key="3">
    <source>
        <dbReference type="EMBL" id="CAD8604341.1"/>
    </source>
</evidence>
<name>A0A7S0LAF7_9EUKA</name>
<dbReference type="CDD" id="cd02440">
    <property type="entry name" value="AdoMet_MTases"/>
    <property type="match status" value="1"/>
</dbReference>
<keyword evidence="1" id="KW-0732">Signal</keyword>
<organism evidence="3">
    <name type="scientific">Coccolithus braarudii</name>
    <dbReference type="NCBI Taxonomy" id="221442"/>
    <lineage>
        <taxon>Eukaryota</taxon>
        <taxon>Haptista</taxon>
        <taxon>Haptophyta</taxon>
        <taxon>Prymnesiophyceae</taxon>
        <taxon>Coccolithales</taxon>
        <taxon>Coccolithaceae</taxon>
        <taxon>Coccolithus</taxon>
    </lineage>
</organism>
<dbReference type="Gene3D" id="3.40.50.150">
    <property type="entry name" value="Vaccinia Virus protein VP39"/>
    <property type="match status" value="1"/>
</dbReference>